<protein>
    <recommendedName>
        <fullName evidence="4">Terpene synthase</fullName>
        <ecNumber evidence="4">4.2.3.-</ecNumber>
    </recommendedName>
</protein>
<name>A0A0F8A6D8_9HYPO</name>
<dbReference type="EMBL" id="KQ030509">
    <property type="protein sequence ID" value="KJZ76904.1"/>
    <property type="molecule type" value="Genomic_DNA"/>
</dbReference>
<evidence type="ECO:0000313" key="5">
    <source>
        <dbReference type="EMBL" id="KJZ76904.1"/>
    </source>
</evidence>
<dbReference type="PANTHER" id="PTHR35201:SF4">
    <property type="entry name" value="BETA-PINACENE SYNTHASE-RELATED"/>
    <property type="match status" value="1"/>
</dbReference>
<dbReference type="AlphaFoldDB" id="A0A0F8A6D8"/>
<gene>
    <name evidence="5" type="ORF">HIM_03781</name>
</gene>
<evidence type="ECO:0000256" key="2">
    <source>
        <dbReference type="ARBA" id="ARBA00006333"/>
    </source>
</evidence>
<keyword evidence="4" id="KW-0456">Lyase</keyword>
<keyword evidence="4" id="KW-0479">Metal-binding</keyword>
<dbReference type="GO" id="GO:0010333">
    <property type="term" value="F:terpene synthase activity"/>
    <property type="evidence" value="ECO:0007669"/>
    <property type="project" value="InterPro"/>
</dbReference>
<keyword evidence="6" id="KW-1185">Reference proteome</keyword>
<dbReference type="InterPro" id="IPR034686">
    <property type="entry name" value="Terpene_cyclase-like_2"/>
</dbReference>
<dbReference type="Gene3D" id="1.10.600.10">
    <property type="entry name" value="Farnesyl Diphosphate Synthase"/>
    <property type="match status" value="1"/>
</dbReference>
<evidence type="ECO:0000256" key="4">
    <source>
        <dbReference type="RuleBase" id="RU366034"/>
    </source>
</evidence>
<dbReference type="GO" id="GO:0008299">
    <property type="term" value="P:isoprenoid biosynthetic process"/>
    <property type="evidence" value="ECO:0007669"/>
    <property type="project" value="UniProtKB-ARBA"/>
</dbReference>
<sequence>MDIDQTQHILHIPETLHNWAWARVVSPHYEDCKRKSAAWVENLGAFGPKAQIAFNKCDFSLLASMAYAELDKDGCQVGCDLMNLYFIIDEWSDVSDENETRRQADAIMDALRNPYQPRPPGEWIGGEATRQFWLHAINIATESAQKRFIVAFQHYTEAVVQQSFDRTHGHIRNVQRYFEIRRETIGARPSFVINQIHDNFPDDIMQHPVIESLTLLCIDMLIIGNDLYSYNVEQSRGDDVHNLVTVVMNDFGYDVHEAFNWIGCHHHVLACYFMMDYEKVAQVAGDEPGYEKQIRKYAAALGNWVRANDQWSFEVCTRANDILEQEGFKF</sequence>
<proteinExistence type="inferred from homology"/>
<dbReference type="Pfam" id="PF19086">
    <property type="entry name" value="Terpene_syn_C_2"/>
    <property type="match status" value="1"/>
</dbReference>
<dbReference type="PANTHER" id="PTHR35201">
    <property type="entry name" value="TERPENE SYNTHASE"/>
    <property type="match status" value="1"/>
</dbReference>
<dbReference type="EC" id="4.2.3.-" evidence="4"/>
<dbReference type="OrthoDB" id="6486656at2759"/>
<evidence type="ECO:0000256" key="1">
    <source>
        <dbReference type="ARBA" id="ARBA00001946"/>
    </source>
</evidence>
<dbReference type="InterPro" id="IPR008949">
    <property type="entry name" value="Isoprenoid_synthase_dom_sf"/>
</dbReference>
<organism evidence="5 6">
    <name type="scientific">Hirsutella minnesotensis 3608</name>
    <dbReference type="NCBI Taxonomy" id="1043627"/>
    <lineage>
        <taxon>Eukaryota</taxon>
        <taxon>Fungi</taxon>
        <taxon>Dikarya</taxon>
        <taxon>Ascomycota</taxon>
        <taxon>Pezizomycotina</taxon>
        <taxon>Sordariomycetes</taxon>
        <taxon>Hypocreomycetidae</taxon>
        <taxon>Hypocreales</taxon>
        <taxon>Ophiocordycipitaceae</taxon>
        <taxon>Hirsutella</taxon>
    </lineage>
</organism>
<comment type="similarity">
    <text evidence="2 4">Belongs to the terpene synthase family.</text>
</comment>
<accession>A0A0F8A6D8</accession>
<dbReference type="GO" id="GO:0046872">
    <property type="term" value="F:metal ion binding"/>
    <property type="evidence" value="ECO:0007669"/>
    <property type="project" value="UniProtKB-KW"/>
</dbReference>
<keyword evidence="3 4" id="KW-0460">Magnesium</keyword>
<dbReference type="SUPFAM" id="SSF48576">
    <property type="entry name" value="Terpenoid synthases"/>
    <property type="match status" value="1"/>
</dbReference>
<evidence type="ECO:0000313" key="6">
    <source>
        <dbReference type="Proteomes" id="UP000054481"/>
    </source>
</evidence>
<comment type="cofactor">
    <cofactor evidence="1 4">
        <name>Mg(2+)</name>
        <dbReference type="ChEBI" id="CHEBI:18420"/>
    </cofactor>
</comment>
<dbReference type="Proteomes" id="UP000054481">
    <property type="component" value="Unassembled WGS sequence"/>
</dbReference>
<evidence type="ECO:0000256" key="3">
    <source>
        <dbReference type="ARBA" id="ARBA00022842"/>
    </source>
</evidence>
<reference evidence="5 6" key="1">
    <citation type="journal article" date="2014" name="Genome Biol. Evol.">
        <title>Comparative genomics and transcriptomics analyses reveal divergent lifestyle features of nematode endoparasitic fungus Hirsutella minnesotensis.</title>
        <authorList>
            <person name="Lai Y."/>
            <person name="Liu K."/>
            <person name="Zhang X."/>
            <person name="Zhang X."/>
            <person name="Li K."/>
            <person name="Wang N."/>
            <person name="Shu C."/>
            <person name="Wu Y."/>
            <person name="Wang C."/>
            <person name="Bushley K.E."/>
            <person name="Xiang M."/>
            <person name="Liu X."/>
        </authorList>
    </citation>
    <scope>NUCLEOTIDE SEQUENCE [LARGE SCALE GENOMIC DNA]</scope>
    <source>
        <strain evidence="5 6">3608</strain>
    </source>
</reference>